<dbReference type="RefSeq" id="WP_007921108.1">
    <property type="nucleotide sequence ID" value="NZ_ADVG01000004.1"/>
</dbReference>
<protein>
    <submittedName>
        <fullName evidence="1">Uncharacterized protein</fullName>
    </submittedName>
</protein>
<proteinExistence type="predicted"/>
<organism evidence="1 2">
    <name type="scientific">Ktedonobacter racemifer DSM 44963</name>
    <dbReference type="NCBI Taxonomy" id="485913"/>
    <lineage>
        <taxon>Bacteria</taxon>
        <taxon>Bacillati</taxon>
        <taxon>Chloroflexota</taxon>
        <taxon>Ktedonobacteria</taxon>
        <taxon>Ktedonobacterales</taxon>
        <taxon>Ktedonobacteraceae</taxon>
        <taxon>Ktedonobacter</taxon>
    </lineage>
</organism>
<dbReference type="OrthoDB" id="162900at2"/>
<keyword evidence="2" id="KW-1185">Reference proteome</keyword>
<accession>D6U284</accession>
<dbReference type="Proteomes" id="UP000004508">
    <property type="component" value="Unassembled WGS sequence"/>
</dbReference>
<dbReference type="AlphaFoldDB" id="D6U284"/>
<name>D6U284_KTERA</name>
<reference evidence="1 2" key="1">
    <citation type="journal article" date="2011" name="Stand. Genomic Sci.">
        <title>Non-contiguous finished genome sequence and contextual data of the filamentous soil bacterium Ktedonobacter racemifer type strain (SOSP1-21).</title>
        <authorList>
            <person name="Chang Y.J."/>
            <person name="Land M."/>
            <person name="Hauser L."/>
            <person name="Chertkov O."/>
            <person name="Del Rio T.G."/>
            <person name="Nolan M."/>
            <person name="Copeland A."/>
            <person name="Tice H."/>
            <person name="Cheng J.F."/>
            <person name="Lucas S."/>
            <person name="Han C."/>
            <person name="Goodwin L."/>
            <person name="Pitluck S."/>
            <person name="Ivanova N."/>
            <person name="Ovchinikova G."/>
            <person name="Pati A."/>
            <person name="Chen A."/>
            <person name="Palaniappan K."/>
            <person name="Mavromatis K."/>
            <person name="Liolios K."/>
            <person name="Brettin T."/>
            <person name="Fiebig A."/>
            <person name="Rohde M."/>
            <person name="Abt B."/>
            <person name="Goker M."/>
            <person name="Detter J.C."/>
            <person name="Woyke T."/>
            <person name="Bristow J."/>
            <person name="Eisen J.A."/>
            <person name="Markowitz V."/>
            <person name="Hugenholtz P."/>
            <person name="Kyrpides N.C."/>
            <person name="Klenk H.P."/>
            <person name="Lapidus A."/>
        </authorList>
    </citation>
    <scope>NUCLEOTIDE SEQUENCE [LARGE SCALE GENOMIC DNA]</scope>
    <source>
        <strain evidence="2">DSM 44963</strain>
    </source>
</reference>
<dbReference type="EMBL" id="ADVG01000004">
    <property type="protein sequence ID" value="EFH82752.1"/>
    <property type="molecule type" value="Genomic_DNA"/>
</dbReference>
<evidence type="ECO:0000313" key="1">
    <source>
        <dbReference type="EMBL" id="EFH82752.1"/>
    </source>
</evidence>
<evidence type="ECO:0000313" key="2">
    <source>
        <dbReference type="Proteomes" id="UP000004508"/>
    </source>
</evidence>
<gene>
    <name evidence="1" type="ORF">Krac_3599</name>
</gene>
<sequence>MRKHPDEVYLSKRNKIEHWPVELAEKVLASPLPWGPPTYAFGGYIDDPTQPDQSGDVHALAFCVDGAYERHGGDIGEAWKWARPLLHHLKSGGSCEQYATQDLLDLVFLNVRLERFSDGHIRSEEALLRDIVREVVRRVQSSHPPVFLVQK</sequence>
<dbReference type="InParanoid" id="D6U284"/>
<comment type="caution">
    <text evidence="1">The sequence shown here is derived from an EMBL/GenBank/DDBJ whole genome shotgun (WGS) entry which is preliminary data.</text>
</comment>